<accession>A0A0E9PY96</accession>
<reference evidence="1" key="1">
    <citation type="submission" date="2014-11" db="EMBL/GenBank/DDBJ databases">
        <authorList>
            <person name="Amaro Gonzalez C."/>
        </authorList>
    </citation>
    <scope>NUCLEOTIDE SEQUENCE</scope>
</reference>
<evidence type="ECO:0000313" key="1">
    <source>
        <dbReference type="EMBL" id="JAH09060.1"/>
    </source>
</evidence>
<sequence>MVMQLSSPPLINFRTRHKLSCPG</sequence>
<organism evidence="1">
    <name type="scientific">Anguilla anguilla</name>
    <name type="common">European freshwater eel</name>
    <name type="synonym">Muraena anguilla</name>
    <dbReference type="NCBI Taxonomy" id="7936"/>
    <lineage>
        <taxon>Eukaryota</taxon>
        <taxon>Metazoa</taxon>
        <taxon>Chordata</taxon>
        <taxon>Craniata</taxon>
        <taxon>Vertebrata</taxon>
        <taxon>Euteleostomi</taxon>
        <taxon>Actinopterygii</taxon>
        <taxon>Neopterygii</taxon>
        <taxon>Teleostei</taxon>
        <taxon>Anguilliformes</taxon>
        <taxon>Anguillidae</taxon>
        <taxon>Anguilla</taxon>
    </lineage>
</organism>
<protein>
    <submittedName>
        <fullName evidence="1">Uncharacterized protein</fullName>
    </submittedName>
</protein>
<dbReference type="AlphaFoldDB" id="A0A0E9PY96"/>
<reference evidence="1" key="2">
    <citation type="journal article" date="2015" name="Fish Shellfish Immunol.">
        <title>Early steps in the European eel (Anguilla anguilla)-Vibrio vulnificus interaction in the gills: Role of the RtxA13 toxin.</title>
        <authorList>
            <person name="Callol A."/>
            <person name="Pajuelo D."/>
            <person name="Ebbesson L."/>
            <person name="Teles M."/>
            <person name="MacKenzie S."/>
            <person name="Amaro C."/>
        </authorList>
    </citation>
    <scope>NUCLEOTIDE SEQUENCE</scope>
</reference>
<name>A0A0E9PY96_ANGAN</name>
<dbReference type="EMBL" id="GBXM01099517">
    <property type="protein sequence ID" value="JAH09060.1"/>
    <property type="molecule type" value="Transcribed_RNA"/>
</dbReference>
<proteinExistence type="predicted"/>